<keyword evidence="3" id="KW-1003">Cell membrane</keyword>
<dbReference type="Pfam" id="PF06151">
    <property type="entry name" value="Trehalose_recp"/>
    <property type="match status" value="1"/>
</dbReference>
<gene>
    <name evidence="9" type="ORF">KPH14_011223</name>
</gene>
<feature type="transmembrane region" description="Helical" evidence="8">
    <location>
        <begin position="348"/>
        <end position="369"/>
    </location>
</feature>
<keyword evidence="10" id="KW-1185">Reference proteome</keyword>
<dbReference type="Proteomes" id="UP001258017">
    <property type="component" value="Unassembled WGS sequence"/>
</dbReference>
<keyword evidence="6 8" id="KW-0472">Membrane</keyword>
<evidence type="ECO:0000256" key="6">
    <source>
        <dbReference type="ARBA" id="ARBA00023136"/>
    </source>
</evidence>
<evidence type="ECO:0000256" key="7">
    <source>
        <dbReference type="ARBA" id="ARBA00023170"/>
    </source>
</evidence>
<feature type="transmembrane region" description="Helical" evidence="8">
    <location>
        <begin position="164"/>
        <end position="181"/>
    </location>
</feature>
<reference evidence="9" key="2">
    <citation type="journal article" date="2023" name="Commun. Biol.">
        <title>Intrasexual cuticular hydrocarbon dimorphism in a wasp sheds light on hydrocarbon biosynthesis genes in Hymenoptera.</title>
        <authorList>
            <person name="Moris V.C."/>
            <person name="Podsiadlowski L."/>
            <person name="Martin S."/>
            <person name="Oeyen J.P."/>
            <person name="Donath A."/>
            <person name="Petersen M."/>
            <person name="Wilbrandt J."/>
            <person name="Misof B."/>
            <person name="Liedtke D."/>
            <person name="Thamm M."/>
            <person name="Scheiner R."/>
            <person name="Schmitt T."/>
            <person name="Niehuis O."/>
        </authorList>
    </citation>
    <scope>NUCLEOTIDE SEQUENCE</scope>
    <source>
        <strain evidence="9">GBR_01_08_01A</strain>
    </source>
</reference>
<comment type="caution">
    <text evidence="9">The sequence shown here is derived from an EMBL/GenBank/DDBJ whole genome shotgun (WGS) entry which is preliminary data.</text>
</comment>
<evidence type="ECO:0000256" key="4">
    <source>
        <dbReference type="ARBA" id="ARBA00022692"/>
    </source>
</evidence>
<proteinExistence type="inferred from homology"/>
<evidence type="ECO:0000256" key="3">
    <source>
        <dbReference type="ARBA" id="ARBA00022475"/>
    </source>
</evidence>
<feature type="transmembrane region" description="Helical" evidence="8">
    <location>
        <begin position="130"/>
        <end position="152"/>
    </location>
</feature>
<feature type="transmembrane region" description="Helical" evidence="8">
    <location>
        <begin position="381"/>
        <end position="402"/>
    </location>
</feature>
<evidence type="ECO:0000256" key="8">
    <source>
        <dbReference type="SAM" id="Phobius"/>
    </source>
</evidence>
<keyword evidence="5 8" id="KW-1133">Transmembrane helix</keyword>
<feature type="transmembrane region" description="Helical" evidence="8">
    <location>
        <begin position="276"/>
        <end position="304"/>
    </location>
</feature>
<reference evidence="9" key="1">
    <citation type="submission" date="2021-08" db="EMBL/GenBank/DDBJ databases">
        <authorList>
            <person name="Misof B."/>
            <person name="Oliver O."/>
            <person name="Podsiadlowski L."/>
            <person name="Donath A."/>
            <person name="Peters R."/>
            <person name="Mayer C."/>
            <person name="Rust J."/>
            <person name="Gunkel S."/>
            <person name="Lesny P."/>
            <person name="Martin S."/>
            <person name="Oeyen J.P."/>
            <person name="Petersen M."/>
            <person name="Panagiotis P."/>
            <person name="Wilbrandt J."/>
            <person name="Tanja T."/>
        </authorList>
    </citation>
    <scope>NUCLEOTIDE SEQUENCE</scope>
    <source>
        <strain evidence="9">GBR_01_08_01A</strain>
        <tissue evidence="9">Thorax + abdomen</tissue>
    </source>
</reference>
<protein>
    <recommendedName>
        <fullName evidence="11">Gustatory receptor</fullName>
    </recommendedName>
</protein>
<keyword evidence="7" id="KW-0675">Receptor</keyword>
<evidence type="ECO:0000313" key="9">
    <source>
        <dbReference type="EMBL" id="KAK2575500.1"/>
    </source>
</evidence>
<accession>A0AAD9R9V4</accession>
<evidence type="ECO:0000256" key="5">
    <source>
        <dbReference type="ARBA" id="ARBA00022989"/>
    </source>
</evidence>
<evidence type="ECO:0000256" key="1">
    <source>
        <dbReference type="ARBA" id="ARBA00004651"/>
    </source>
</evidence>
<comment type="subcellular location">
    <subcellularLocation>
        <location evidence="1">Cell membrane</location>
        <topology evidence="1">Multi-pass membrane protein</topology>
    </subcellularLocation>
</comment>
<dbReference type="EMBL" id="JAIFRP010004413">
    <property type="protein sequence ID" value="KAK2575500.1"/>
    <property type="molecule type" value="Genomic_DNA"/>
</dbReference>
<dbReference type="GO" id="GO:0033041">
    <property type="term" value="F:sweet taste receptor activity"/>
    <property type="evidence" value="ECO:0007669"/>
    <property type="project" value="TreeGrafter"/>
</dbReference>
<comment type="similarity">
    <text evidence="2">Belongs to the insect chemoreceptor superfamily. Gustatory receptor (GR) family. Gr5a subfamily.</text>
</comment>
<dbReference type="PIRSF" id="PIRSF038981">
    <property type="entry name" value="GRP"/>
    <property type="match status" value="1"/>
</dbReference>
<dbReference type="GO" id="GO:0005886">
    <property type="term" value="C:plasma membrane"/>
    <property type="evidence" value="ECO:0007669"/>
    <property type="project" value="UniProtKB-SubCell"/>
</dbReference>
<evidence type="ECO:0000313" key="10">
    <source>
        <dbReference type="Proteomes" id="UP001258017"/>
    </source>
</evidence>
<dbReference type="InterPro" id="IPR009318">
    <property type="entry name" value="Gustatory_rcpt"/>
</dbReference>
<dbReference type="PANTHER" id="PTHR21421:SF29">
    <property type="entry name" value="GUSTATORY RECEPTOR 5A FOR TREHALOSE-RELATED"/>
    <property type="match status" value="1"/>
</dbReference>
<organism evidence="9 10">
    <name type="scientific">Odynerus spinipes</name>
    <dbReference type="NCBI Taxonomy" id="1348599"/>
    <lineage>
        <taxon>Eukaryota</taxon>
        <taxon>Metazoa</taxon>
        <taxon>Ecdysozoa</taxon>
        <taxon>Arthropoda</taxon>
        <taxon>Hexapoda</taxon>
        <taxon>Insecta</taxon>
        <taxon>Pterygota</taxon>
        <taxon>Neoptera</taxon>
        <taxon>Endopterygota</taxon>
        <taxon>Hymenoptera</taxon>
        <taxon>Apocrita</taxon>
        <taxon>Aculeata</taxon>
        <taxon>Vespoidea</taxon>
        <taxon>Vespidae</taxon>
        <taxon>Eumeninae</taxon>
        <taxon>Odynerus</taxon>
    </lineage>
</organism>
<dbReference type="AlphaFoldDB" id="A0AAD9R9V4"/>
<dbReference type="PANTHER" id="PTHR21421">
    <property type="entry name" value="GUSTATORY RECEPTOR"/>
    <property type="match status" value="1"/>
</dbReference>
<sequence length="493" mass="55819">MSALDIQELRQYRYKLRSKRSNESNEEKKIRATFWIAAKVERPITIHVVESPKGNLQLNRFDALKTDIENPEVTDPTMSLGDSFNPATDSLHASMRPIIVLANCFSMLPVCGVNSPDASCLKFTWRSPKLLYTAVSCLGATVMTVFNIIQFATTGINSIKTTSLVFYGTSVIASLLFLRLARLWPRLALTWEKLEHEFIPRHRKVSRISLAGRFKLVTAIVMTFALIEHTLSILKGSSNAMVCAKYHGDTDIVAVYFQSQFPQVFSRMSYNLWKAILVDAVNVLSTFSWNFIDLFLILISMALADQFQQLNGRLNAVRGKAMPEWWWAEARNDYNHLASLTRRVDSQISTIVFLSFATDLYFICIQLLFSFNLQRSLIQKIYFCFSFGFLLSRTTAVSLYAASVHDESRLPAPMLYSVSSANYSTEVMRFLTQVTTDNISLTGMKFFSVTRGLVLTVAGTIVTYELVLVQINNIQQTVQSNATNICERVTKVF</sequence>
<keyword evidence="4 8" id="KW-0812">Transmembrane</keyword>
<name>A0AAD9R9V4_9HYME</name>
<evidence type="ECO:0008006" key="11">
    <source>
        <dbReference type="Google" id="ProtNLM"/>
    </source>
</evidence>
<evidence type="ECO:0000256" key="2">
    <source>
        <dbReference type="ARBA" id="ARBA00005327"/>
    </source>
</evidence>